<sequence>MSSRAFCASDEELQLSTRLLEMNTWHKTDTLSVDAAIGIFKQSGLTFKQLRDIWTIADKKGTGNLSKHELAVVIRLMGWVQAGEPL</sequence>
<dbReference type="Proteomes" id="UP000053424">
    <property type="component" value="Unassembled WGS sequence"/>
</dbReference>
<dbReference type="Gene3D" id="1.10.238.10">
    <property type="entry name" value="EF-hand"/>
    <property type="match status" value="1"/>
</dbReference>
<feature type="non-terminal residue" evidence="3">
    <location>
        <position position="86"/>
    </location>
</feature>
<dbReference type="PROSITE" id="PS50222">
    <property type="entry name" value="EF_HAND_2"/>
    <property type="match status" value="1"/>
</dbReference>
<evidence type="ECO:0000313" key="4">
    <source>
        <dbReference type="Proteomes" id="UP000053424"/>
    </source>
</evidence>
<evidence type="ECO:0000313" key="3">
    <source>
        <dbReference type="EMBL" id="KIM43449.1"/>
    </source>
</evidence>
<dbReference type="GO" id="GO:0005509">
    <property type="term" value="F:calcium ion binding"/>
    <property type="evidence" value="ECO:0007669"/>
    <property type="project" value="InterPro"/>
</dbReference>
<feature type="domain" description="EF-hand" evidence="2">
    <location>
        <begin position="45"/>
        <end position="80"/>
    </location>
</feature>
<reference evidence="3 4" key="1">
    <citation type="submission" date="2014-04" db="EMBL/GenBank/DDBJ databases">
        <authorList>
            <consortium name="DOE Joint Genome Institute"/>
            <person name="Kuo A."/>
            <person name="Gay G."/>
            <person name="Dore J."/>
            <person name="Kohler A."/>
            <person name="Nagy L.G."/>
            <person name="Floudas D."/>
            <person name="Copeland A."/>
            <person name="Barry K.W."/>
            <person name="Cichocki N."/>
            <person name="Veneault-Fourrey C."/>
            <person name="LaButti K."/>
            <person name="Lindquist E.A."/>
            <person name="Lipzen A."/>
            <person name="Lundell T."/>
            <person name="Morin E."/>
            <person name="Murat C."/>
            <person name="Sun H."/>
            <person name="Tunlid A."/>
            <person name="Henrissat B."/>
            <person name="Grigoriev I.V."/>
            <person name="Hibbett D.S."/>
            <person name="Martin F."/>
            <person name="Nordberg H.P."/>
            <person name="Cantor M.N."/>
            <person name="Hua S.X."/>
        </authorList>
    </citation>
    <scope>NUCLEOTIDE SEQUENCE [LARGE SCALE GENOMIC DNA]</scope>
    <source>
        <strain evidence="4">h7</strain>
    </source>
</reference>
<protein>
    <recommendedName>
        <fullName evidence="5">EF-hand domain-containing protein</fullName>
    </recommendedName>
</protein>
<dbReference type="AlphaFoldDB" id="A0A0C3CH18"/>
<dbReference type="EMBL" id="KN831775">
    <property type="protein sequence ID" value="KIM43449.1"/>
    <property type="molecule type" value="Genomic_DNA"/>
</dbReference>
<dbReference type="STRING" id="686832.A0A0C3CH18"/>
<evidence type="ECO:0000259" key="1">
    <source>
        <dbReference type="PROSITE" id="PS50031"/>
    </source>
</evidence>
<keyword evidence="4" id="KW-1185">Reference proteome</keyword>
<dbReference type="InterPro" id="IPR002048">
    <property type="entry name" value="EF_hand_dom"/>
</dbReference>
<proteinExistence type="predicted"/>
<dbReference type="HOGENOM" id="CLU_194945_0_0_1"/>
<organism evidence="3 4">
    <name type="scientific">Hebeloma cylindrosporum</name>
    <dbReference type="NCBI Taxonomy" id="76867"/>
    <lineage>
        <taxon>Eukaryota</taxon>
        <taxon>Fungi</taxon>
        <taxon>Dikarya</taxon>
        <taxon>Basidiomycota</taxon>
        <taxon>Agaricomycotina</taxon>
        <taxon>Agaricomycetes</taxon>
        <taxon>Agaricomycetidae</taxon>
        <taxon>Agaricales</taxon>
        <taxon>Agaricineae</taxon>
        <taxon>Hymenogastraceae</taxon>
        <taxon>Hebeloma</taxon>
    </lineage>
</organism>
<feature type="domain" description="EH" evidence="1">
    <location>
        <begin position="39"/>
        <end position="86"/>
    </location>
</feature>
<name>A0A0C3CH18_HEBCY</name>
<dbReference type="SUPFAM" id="SSF47473">
    <property type="entry name" value="EF-hand"/>
    <property type="match status" value="1"/>
</dbReference>
<evidence type="ECO:0000259" key="2">
    <source>
        <dbReference type="PROSITE" id="PS50222"/>
    </source>
</evidence>
<gene>
    <name evidence="3" type="ORF">M413DRAFT_68645</name>
</gene>
<dbReference type="InterPro" id="IPR011992">
    <property type="entry name" value="EF-hand-dom_pair"/>
</dbReference>
<evidence type="ECO:0008006" key="5">
    <source>
        <dbReference type="Google" id="ProtNLM"/>
    </source>
</evidence>
<dbReference type="OrthoDB" id="524326at2759"/>
<accession>A0A0C3CH18</accession>
<dbReference type="Pfam" id="PF12763">
    <property type="entry name" value="EH"/>
    <property type="match status" value="1"/>
</dbReference>
<dbReference type="PROSITE" id="PS50031">
    <property type="entry name" value="EH"/>
    <property type="match status" value="1"/>
</dbReference>
<reference evidence="4" key="2">
    <citation type="submission" date="2015-01" db="EMBL/GenBank/DDBJ databases">
        <title>Evolutionary Origins and Diversification of the Mycorrhizal Mutualists.</title>
        <authorList>
            <consortium name="DOE Joint Genome Institute"/>
            <consortium name="Mycorrhizal Genomics Consortium"/>
            <person name="Kohler A."/>
            <person name="Kuo A."/>
            <person name="Nagy L.G."/>
            <person name="Floudas D."/>
            <person name="Copeland A."/>
            <person name="Barry K.W."/>
            <person name="Cichocki N."/>
            <person name="Veneault-Fourrey C."/>
            <person name="LaButti K."/>
            <person name="Lindquist E.A."/>
            <person name="Lipzen A."/>
            <person name="Lundell T."/>
            <person name="Morin E."/>
            <person name="Murat C."/>
            <person name="Riley R."/>
            <person name="Ohm R."/>
            <person name="Sun H."/>
            <person name="Tunlid A."/>
            <person name="Henrissat B."/>
            <person name="Grigoriev I.V."/>
            <person name="Hibbett D.S."/>
            <person name="Martin F."/>
        </authorList>
    </citation>
    <scope>NUCLEOTIDE SEQUENCE [LARGE SCALE GENOMIC DNA]</scope>
    <source>
        <strain evidence="4">h7</strain>
    </source>
</reference>
<dbReference type="InterPro" id="IPR000261">
    <property type="entry name" value="EH_dom"/>
</dbReference>